<evidence type="ECO:0000256" key="1">
    <source>
        <dbReference type="SAM" id="MobiDB-lite"/>
    </source>
</evidence>
<protein>
    <submittedName>
        <fullName evidence="2">Uncharacterized protein</fullName>
    </submittedName>
</protein>
<dbReference type="Proteomes" id="UP000018320">
    <property type="component" value="Unassembled WGS sequence"/>
</dbReference>
<dbReference type="VEuPathDB" id="GiardiaDB:GL50803_0014478"/>
<reference evidence="3" key="1">
    <citation type="submission" date="2012-02" db="EMBL/GenBank/DDBJ databases">
        <title>Genome sequencing of Giardia lamblia Genotypes A2 and B isolates (DH and GS) and comparative analysis with the genomes of Genotypes A1 and E (WB and Pig).</title>
        <authorList>
            <person name="Adam R."/>
            <person name="Dahlstrom E."/>
            <person name="Martens C."/>
            <person name="Bruno D."/>
            <person name="Barbian K."/>
            <person name="Porcella S.F."/>
            <person name="Nash T."/>
        </authorList>
    </citation>
    <scope>NUCLEOTIDE SEQUENCE</scope>
    <source>
        <strain evidence="3">DH</strain>
    </source>
</reference>
<dbReference type="VEuPathDB" id="GiardiaDB:QR46_1189"/>
<dbReference type="AlphaFoldDB" id="V6TG30"/>
<evidence type="ECO:0000313" key="3">
    <source>
        <dbReference type="Proteomes" id="UP000018320"/>
    </source>
</evidence>
<feature type="region of interest" description="Disordered" evidence="1">
    <location>
        <begin position="73"/>
        <end position="92"/>
    </location>
</feature>
<proteinExistence type="predicted"/>
<dbReference type="VEuPathDB" id="GiardiaDB:DHA2_150287"/>
<dbReference type="VEuPathDB" id="GiardiaDB:GL50581_674"/>
<accession>V6TG30</accession>
<name>V6TG30_GIAIN</name>
<sequence length="493" mass="54752">MYDEHPSVECLIEGGISLVSTPIGQKYKFCRDRPYVHGNSRWNKPCELLCEFNSSLELLVMLECPQRPSTAASTALRKNARHGSALPPKSESGLLPLARLQTCQSALGSLRSKIDNSRGHVSTLSRPRTSYFQRFNQQPAQEYSPHYLQSLHTSEWLSNRRVTHDEILIPRVIDISALPSLEETTFYSKATLSNNRNQIDEVLEPEDTNRSFFYNRKRRQADFEFMEQELLAQEEAYNNSKCPSKGALAALRKTAQMITCSIPVASLSGETAANSLLLSASVTQAAPGGGEENKTRYPYTEELIKSQSNEGTFLNASNPAYKSTHDQDGNTGAKNNHHATFMTGISKSTVPPETTSRSTRASQQATSLTRPTHVDTQQVYHPPNRDTQISTKDPTLHITSSINLGAGSYNLSFASLRPLSRSQLNTYIPPLSHTAQYASRHIARHASQLRAVYNANEFNDNYSMGSGIKQDAGEVPVMQTSPIPVTILDFFAY</sequence>
<dbReference type="EMBL" id="AHGT01000020">
    <property type="protein sequence ID" value="ESU37893.1"/>
    <property type="molecule type" value="Genomic_DNA"/>
</dbReference>
<evidence type="ECO:0000313" key="2">
    <source>
        <dbReference type="EMBL" id="ESU37893.1"/>
    </source>
</evidence>
<gene>
    <name evidence="2" type="ORF">DHA2_150287</name>
</gene>
<organism evidence="2 3">
    <name type="scientific">Giardia intestinalis</name>
    <name type="common">Giardia lamblia</name>
    <dbReference type="NCBI Taxonomy" id="5741"/>
    <lineage>
        <taxon>Eukaryota</taxon>
        <taxon>Metamonada</taxon>
        <taxon>Diplomonadida</taxon>
        <taxon>Hexamitidae</taxon>
        <taxon>Giardiinae</taxon>
        <taxon>Giardia</taxon>
    </lineage>
</organism>
<reference evidence="2 3" key="2">
    <citation type="journal article" date="2013" name="Genome Biol. Evol.">
        <title>Genome sequencing of Giardia lamblia genotypes A2 and B isolates (DH and GS) and comparative analysis with the genomes of genotypes A1 and E (WB and Pig).</title>
        <authorList>
            <person name="Adam R.D."/>
            <person name="Dahlstrom E.W."/>
            <person name="Martens C.A."/>
            <person name="Bruno D.P."/>
            <person name="Barbian K.D."/>
            <person name="Ricklefs S.M."/>
            <person name="Hernandez M.M."/>
            <person name="Narla N.P."/>
            <person name="Patel R.B."/>
            <person name="Porcella S.F."/>
            <person name="Nash T.E."/>
        </authorList>
    </citation>
    <scope>NUCLEOTIDE SEQUENCE [LARGE SCALE GENOMIC DNA]</scope>
    <source>
        <strain evidence="2 3">DH</strain>
    </source>
</reference>
<comment type="caution">
    <text evidence="2">The sequence shown here is derived from an EMBL/GenBank/DDBJ whole genome shotgun (WGS) entry which is preliminary data.</text>
</comment>
<feature type="region of interest" description="Disordered" evidence="1">
    <location>
        <begin position="343"/>
        <end position="391"/>
    </location>
</feature>